<evidence type="ECO:0000256" key="7">
    <source>
        <dbReference type="ARBA" id="ARBA00022490"/>
    </source>
</evidence>
<keyword evidence="11" id="KW-0131">Cell cycle</keyword>
<comment type="similarity">
    <text evidence="3">Belongs to the CND2 (condensin subunit 2) family.</text>
</comment>
<evidence type="ECO:0000256" key="13">
    <source>
        <dbReference type="SAM" id="SignalP"/>
    </source>
</evidence>
<feature type="compositionally biased region" description="Acidic residues" evidence="12">
    <location>
        <begin position="880"/>
        <end position="889"/>
    </location>
</feature>
<evidence type="ECO:0000256" key="2">
    <source>
        <dbReference type="ARBA" id="ARBA00004496"/>
    </source>
</evidence>
<name>A0A9P8NQ48_9ASCO</name>
<dbReference type="GO" id="GO:0007076">
    <property type="term" value="P:mitotic chromosome condensation"/>
    <property type="evidence" value="ECO:0007669"/>
    <property type="project" value="InterPro"/>
</dbReference>
<evidence type="ECO:0000256" key="9">
    <source>
        <dbReference type="ARBA" id="ARBA00022776"/>
    </source>
</evidence>
<evidence type="ECO:0000313" key="15">
    <source>
        <dbReference type="EMBL" id="KAH3659003.1"/>
    </source>
</evidence>
<feature type="signal peptide" evidence="13">
    <location>
        <begin position="1"/>
        <end position="18"/>
    </location>
</feature>
<feature type="compositionally biased region" description="Acidic residues" evidence="12">
    <location>
        <begin position="624"/>
        <end position="639"/>
    </location>
</feature>
<feature type="domain" description="Fungal lipase-type" evidence="14">
    <location>
        <begin position="155"/>
        <end position="322"/>
    </location>
</feature>
<feature type="compositionally biased region" description="Polar residues" evidence="12">
    <location>
        <begin position="893"/>
        <end position="905"/>
    </location>
</feature>
<dbReference type="GO" id="GO:0004806">
    <property type="term" value="F:triacylglycerol lipase activity"/>
    <property type="evidence" value="ECO:0007669"/>
    <property type="project" value="UniProtKB-EC"/>
</dbReference>
<keyword evidence="13" id="KW-0732">Signal</keyword>
<evidence type="ECO:0000256" key="10">
    <source>
        <dbReference type="ARBA" id="ARBA00023067"/>
    </source>
</evidence>
<dbReference type="EC" id="3.1.1.3" evidence="4"/>
<dbReference type="GO" id="GO:0006629">
    <property type="term" value="P:lipid metabolic process"/>
    <property type="evidence" value="ECO:0007669"/>
    <property type="project" value="InterPro"/>
</dbReference>
<dbReference type="GO" id="GO:0005737">
    <property type="term" value="C:cytoplasm"/>
    <property type="evidence" value="ECO:0007669"/>
    <property type="project" value="UniProtKB-SubCell"/>
</dbReference>
<dbReference type="PANTHER" id="PTHR13108:SF9">
    <property type="entry name" value="CONDENSIN COMPLEX SUBUNIT 2"/>
    <property type="match status" value="1"/>
</dbReference>
<evidence type="ECO:0000256" key="8">
    <source>
        <dbReference type="ARBA" id="ARBA00022618"/>
    </source>
</evidence>
<dbReference type="EMBL" id="JAEUBD010001571">
    <property type="protein sequence ID" value="KAH3659003.1"/>
    <property type="molecule type" value="Genomic_DNA"/>
</dbReference>
<keyword evidence="9" id="KW-0498">Mitosis</keyword>
<gene>
    <name evidence="15" type="ORF">OGATHE_006729</name>
</gene>
<dbReference type="Proteomes" id="UP000788993">
    <property type="component" value="Unassembled WGS sequence"/>
</dbReference>
<evidence type="ECO:0000256" key="1">
    <source>
        <dbReference type="ARBA" id="ARBA00004286"/>
    </source>
</evidence>
<keyword evidence="16" id="KW-1185">Reference proteome</keyword>
<feature type="region of interest" description="Disordered" evidence="12">
    <location>
        <begin position="868"/>
        <end position="906"/>
    </location>
</feature>
<evidence type="ECO:0000256" key="4">
    <source>
        <dbReference type="ARBA" id="ARBA00013279"/>
    </source>
</evidence>
<organism evidence="15 16">
    <name type="scientific">Ogataea polymorpha</name>
    <dbReference type="NCBI Taxonomy" id="460523"/>
    <lineage>
        <taxon>Eukaryota</taxon>
        <taxon>Fungi</taxon>
        <taxon>Dikarya</taxon>
        <taxon>Ascomycota</taxon>
        <taxon>Saccharomycotina</taxon>
        <taxon>Pichiomycetes</taxon>
        <taxon>Pichiales</taxon>
        <taxon>Pichiaceae</taxon>
        <taxon>Ogataea</taxon>
    </lineage>
</organism>
<proteinExistence type="inferred from homology"/>
<dbReference type="Pfam" id="PF01764">
    <property type="entry name" value="Lipase_3"/>
    <property type="match status" value="1"/>
</dbReference>
<comment type="subcellular location">
    <subcellularLocation>
        <location evidence="1">Chromosome</location>
    </subcellularLocation>
    <subcellularLocation>
        <location evidence="2">Cytoplasm</location>
    </subcellularLocation>
</comment>
<dbReference type="InterPro" id="IPR002921">
    <property type="entry name" value="Fungal_lipase-type"/>
</dbReference>
<dbReference type="CDD" id="cd00519">
    <property type="entry name" value="Lipase_3"/>
    <property type="match status" value="1"/>
</dbReference>
<accession>A0A9P8NQ48</accession>
<keyword evidence="8" id="KW-0132">Cell division</keyword>
<evidence type="ECO:0000256" key="3">
    <source>
        <dbReference type="ARBA" id="ARBA00009471"/>
    </source>
</evidence>
<sequence length="1025" mass="116721">MIFPIVAVLVYFISYTRAATESESLANTRRSLYREYKSQLDASLEKLPSGSTLDDEELYNDYIKQLAGYCQVSYCLNDEGGLAELKDNEFVFPDELVPYTPINYKEKYLDSKGHINIRYNLTKLFDNVEEPGRIITHGGGEGYMLLDHKLRTINIVFRGTREFSQWYTNLHFKPGRYRPVMNSSEYWDQINYDHKKVLQEKMAQNMEHHNYFDCSLSYAHAGFTYVARGMALQVHNELFKWLQEFPDYKVLVTGHSMGGALAQLTSLDLHILGIDNLMVSFNAPSVFSHTLAAAYNSLVDQSSNSAALRVYHFYDLVPRILPYSLYRHVGVPIVTFKRELPHGHTDFRVTSNSRLHGSSHEFELADVEQTTTFLAQGIKDYLKELWRRRPEILDPFYHRHLVVFFAAYGDSINFQKASTTLDGCVKIYASRIDSAASETGKLLSGLTSNNLEGIDEEEEENDEQEGGTTKPKSKKHRAESTLVKKFQTIKLKEVEKELLVDPIFKKALSDFDEGGAKSLLTNMLKINSEGRVVFDTSEKSNELVMNESDEEENIPQHTRSNIDISKLARFFPDTAADTKVCPSLEQLERITKEGASAAELLEQIGQLEFPEEQPVFQENDILDFGEGDYFDDDDDDDGNGPEKSHRNQYSLFIDGVNDSDRSGPNVTLTRLFDENQTAQFDDDDDDEGGRSMAEYFDTISRQNWRGPEHWKIAMVKQAHQKSSTPEVAPAEVENAAGDQEQGDFVQKATIKRKAVFTLNFMDDDDDLDDEKLFAPPANASKLLIPEKERVPHPTANKLPEDLQFTTKRLICLNIKPNQKINTILTRKKKRVAQRLGYDDERIADENFFAATYKEQDGEPAAEAQGFDDTFFNTDYNDHPGDDEDDEGDVPEMPTSSQPLFSQSQKRPGALGYARVAKKVNVKLLKDNLWDSLEAETRKAKRDSSVLEDNKENGPPEDESSKQRSEKEEDALKFTEVVSKLSSKYSPEEKSELSTSFCFICLLHLANENNFTIENTPDYTDLLIKR</sequence>
<dbReference type="GO" id="GO:0003682">
    <property type="term" value="F:chromatin binding"/>
    <property type="evidence" value="ECO:0007669"/>
    <property type="project" value="TreeGrafter"/>
</dbReference>
<dbReference type="GO" id="GO:0051301">
    <property type="term" value="P:cell division"/>
    <property type="evidence" value="ECO:0007669"/>
    <property type="project" value="UniProtKB-KW"/>
</dbReference>
<dbReference type="InterPro" id="IPR022816">
    <property type="entry name" value="Condensin_barren_su2"/>
</dbReference>
<dbReference type="Gene3D" id="3.40.50.1820">
    <property type="entry name" value="alpha/beta hydrolase"/>
    <property type="match status" value="1"/>
</dbReference>
<evidence type="ECO:0000256" key="12">
    <source>
        <dbReference type="SAM" id="MobiDB-lite"/>
    </source>
</evidence>
<keyword evidence="7" id="KW-0963">Cytoplasm</keyword>
<evidence type="ECO:0000259" key="14">
    <source>
        <dbReference type="Pfam" id="PF01764"/>
    </source>
</evidence>
<feature type="chain" id="PRO_5040334750" description="Condensin complex subunit 2" evidence="13">
    <location>
        <begin position="19"/>
        <end position="1025"/>
    </location>
</feature>
<dbReference type="InterPro" id="IPR029058">
    <property type="entry name" value="AB_hydrolase_fold"/>
</dbReference>
<reference evidence="15" key="2">
    <citation type="submission" date="2021-01" db="EMBL/GenBank/DDBJ databases">
        <authorList>
            <person name="Schikora-Tamarit M.A."/>
        </authorList>
    </citation>
    <scope>NUCLEOTIDE SEQUENCE</scope>
    <source>
        <strain evidence="15">NCAIM Y.01608</strain>
    </source>
</reference>
<keyword evidence="10" id="KW-0226">DNA condensation</keyword>
<evidence type="ECO:0000313" key="16">
    <source>
        <dbReference type="Proteomes" id="UP000788993"/>
    </source>
</evidence>
<dbReference type="AlphaFoldDB" id="A0A9P8NQ48"/>
<protein>
    <recommendedName>
        <fullName evidence="5">Condensin complex subunit 2</fullName>
        <ecNumber evidence="4">3.1.1.3</ecNumber>
    </recommendedName>
</protein>
<feature type="region of interest" description="Disordered" evidence="12">
    <location>
        <begin position="936"/>
        <end position="970"/>
    </location>
</feature>
<evidence type="ECO:0000256" key="11">
    <source>
        <dbReference type="ARBA" id="ARBA00023306"/>
    </source>
</evidence>
<evidence type="ECO:0000256" key="5">
    <source>
        <dbReference type="ARBA" id="ARBA00016065"/>
    </source>
</evidence>
<dbReference type="PANTHER" id="PTHR13108">
    <property type="entry name" value="CONDENSIN COMPLEX SUBUNIT 2"/>
    <property type="match status" value="1"/>
</dbReference>
<dbReference type="Pfam" id="PF05786">
    <property type="entry name" value="Cnd2"/>
    <property type="match status" value="1"/>
</dbReference>
<evidence type="ECO:0000256" key="6">
    <source>
        <dbReference type="ARBA" id="ARBA00022454"/>
    </source>
</evidence>
<dbReference type="GO" id="GO:0000796">
    <property type="term" value="C:condensin complex"/>
    <property type="evidence" value="ECO:0007669"/>
    <property type="project" value="InterPro"/>
</dbReference>
<feature type="region of interest" description="Disordered" evidence="12">
    <location>
        <begin position="624"/>
        <end position="646"/>
    </location>
</feature>
<feature type="compositionally biased region" description="Acidic residues" evidence="12">
    <location>
        <begin position="453"/>
        <end position="465"/>
    </location>
</feature>
<keyword evidence="6" id="KW-0158">Chromosome</keyword>
<feature type="region of interest" description="Disordered" evidence="12">
    <location>
        <begin position="447"/>
        <end position="477"/>
    </location>
</feature>
<comment type="caution">
    <text evidence="15">The sequence shown here is derived from an EMBL/GenBank/DDBJ whole genome shotgun (WGS) entry which is preliminary data.</text>
</comment>
<reference evidence="15" key="1">
    <citation type="journal article" date="2021" name="Open Biol.">
        <title>Shared evolutionary footprints suggest mitochondrial oxidative damage underlies multiple complex I losses in fungi.</title>
        <authorList>
            <person name="Schikora-Tamarit M.A."/>
            <person name="Marcet-Houben M."/>
            <person name="Nosek J."/>
            <person name="Gabaldon T."/>
        </authorList>
    </citation>
    <scope>NUCLEOTIDE SEQUENCE</scope>
    <source>
        <strain evidence="15">NCAIM Y.01608</strain>
    </source>
</reference>
<dbReference type="SUPFAM" id="SSF53474">
    <property type="entry name" value="alpha/beta-Hydrolases"/>
    <property type="match status" value="1"/>
</dbReference>